<name>A0ABC9TJQ6_ENTFL</name>
<evidence type="ECO:0000313" key="2">
    <source>
        <dbReference type="Proteomes" id="UP000015750"/>
    </source>
</evidence>
<accession>A0ABC9TJQ6</accession>
<dbReference type="Proteomes" id="UP000015750">
    <property type="component" value="Unassembled WGS sequence"/>
</dbReference>
<organism evidence="1 2">
    <name type="scientific">Enterococcus faecalis RP2S-4</name>
    <dbReference type="NCBI Taxonomy" id="1244145"/>
    <lineage>
        <taxon>Bacteria</taxon>
        <taxon>Bacillati</taxon>
        <taxon>Bacillota</taxon>
        <taxon>Bacilli</taxon>
        <taxon>Lactobacillales</taxon>
        <taxon>Enterococcaceae</taxon>
        <taxon>Enterococcus</taxon>
    </lineage>
</organism>
<gene>
    <name evidence="1" type="ORF">D358_01484</name>
</gene>
<comment type="caution">
    <text evidence="1">The sequence shown here is derived from an EMBL/GenBank/DDBJ whole genome shotgun (WGS) entry which is preliminary data.</text>
</comment>
<protein>
    <submittedName>
        <fullName evidence="1">Uncharacterized protein</fullName>
    </submittedName>
</protein>
<proteinExistence type="predicted"/>
<dbReference type="RefSeq" id="WP_016627321.1">
    <property type="nucleotide sequence ID" value="NZ_KE351874.1"/>
</dbReference>
<evidence type="ECO:0000313" key="1">
    <source>
        <dbReference type="EMBL" id="EPI08709.1"/>
    </source>
</evidence>
<dbReference type="AlphaFoldDB" id="A0ABC9TJQ6"/>
<dbReference type="EMBL" id="ATIR01000044">
    <property type="protein sequence ID" value="EPI08709.1"/>
    <property type="molecule type" value="Genomic_DNA"/>
</dbReference>
<sequence length="41" mass="4713">MERKGMSYQTKEILKQFIKKGQGIIVMDSKNEITGNKIVVK</sequence>
<reference evidence="1 2" key="1">
    <citation type="submission" date="2013-06" db="EMBL/GenBank/DDBJ databases">
        <authorList>
            <person name="Weinstock G."/>
            <person name="Sodergren E."/>
            <person name="Lobos E.A."/>
            <person name="Fulton L."/>
            <person name="Fulton R."/>
            <person name="Courtney L."/>
            <person name="Fronick C."/>
            <person name="O'Laughlin M."/>
            <person name="Godfrey J."/>
            <person name="Wilson R.M."/>
            <person name="Miner T."/>
            <person name="Farmer C."/>
            <person name="Delehaunty K."/>
            <person name="Cordes M."/>
            <person name="Minx P."/>
            <person name="Tomlinson C."/>
            <person name="Chen J."/>
            <person name="Wollam A."/>
            <person name="Pepin K.H."/>
            <person name="Bhonagiri V."/>
            <person name="Zhang X."/>
            <person name="Warren W."/>
            <person name="Mitreva M."/>
            <person name="Mardis E.R."/>
            <person name="Wilson R.K."/>
        </authorList>
    </citation>
    <scope>NUCLEOTIDE SEQUENCE [LARGE SCALE GENOMIC DNA]</scope>
    <source>
        <strain evidence="1 2">RP2S-4</strain>
    </source>
</reference>